<sequence length="661" mass="68247">MAPPRALPAKGKRKANNPTSGDNGNNTTSSASSSSGGGSANLTAAQQLLLNPAAENIQPNTQPNINVNVNPAAPHHHSQNSNNNNASAGANASGANTDPNHDHDPRTCGCCNLAADAATYTAEERAMMAAVAANVRAQMVAAGRITGAEDTRAIVERQEREREREEAAVAAAAAAATRDGAAAAAGVTATRDGESESEGVEMATATATAMTTTTAMEGVVLAGDAGSGVQQQEEGESGGAVDEGRVMQEFTFVDEGPALMMASAAVAEDDHPMQESGVVIAEDLVPMEESATVDEGRPMEEAGGLVGEIPAREELFAVAEALGRYANRGPPDNNAGEAMVLDKPSGDAGNDSMLGDGKGSEHDKDKNKNSDDNVSNINEERMETENVTSAAESTRTDQPSETTTAAVPDNGAPNNENEVSASAKELEISANKIQNAANKLHEIADAFDKGPAAGVALVERDNSRTDNTSAIQPPASPEKKKKKAPAATPAAKNTRSRAARSRSSAASAAAAGPAASTSATAAAAPAAPAAPELGYMTIFHIANEQEAFDARIYSLLTPSAALSCERERYAEWWRRSHGHVGKLPPATLPVPNDFQDPRARWRLDKRVGRDWSEQECAPAAGPVGTAKSVEEPLLDAQGNLRLPAKALRRKQAGSGKGGVVG</sequence>
<evidence type="ECO:0000256" key="1">
    <source>
        <dbReference type="SAM" id="Coils"/>
    </source>
</evidence>
<dbReference type="EMBL" id="JAKEKT020000072">
    <property type="protein sequence ID" value="KAL1638887.1"/>
    <property type="molecule type" value="Genomic_DNA"/>
</dbReference>
<feature type="compositionally biased region" description="Polar residues" evidence="2">
    <location>
        <begin position="385"/>
        <end position="405"/>
    </location>
</feature>
<feature type="compositionally biased region" description="Low complexity" evidence="2">
    <location>
        <begin position="16"/>
        <end position="40"/>
    </location>
</feature>
<feature type="region of interest" description="Disordered" evidence="2">
    <location>
        <begin position="459"/>
        <end position="520"/>
    </location>
</feature>
<feature type="compositionally biased region" description="Low complexity" evidence="2">
    <location>
        <begin position="80"/>
        <end position="96"/>
    </location>
</feature>
<name>A0ABR3THF9_9PEZI</name>
<comment type="caution">
    <text evidence="3">The sequence shown here is derived from an EMBL/GenBank/DDBJ whole genome shotgun (WGS) entry which is preliminary data.</text>
</comment>
<evidence type="ECO:0000256" key="2">
    <source>
        <dbReference type="SAM" id="MobiDB-lite"/>
    </source>
</evidence>
<keyword evidence="4" id="KW-1185">Reference proteome</keyword>
<feature type="compositionally biased region" description="Basic and acidic residues" evidence="2">
    <location>
        <begin position="358"/>
        <end position="371"/>
    </location>
</feature>
<organism evidence="3 4">
    <name type="scientific">Diplodia intermedia</name>
    <dbReference type="NCBI Taxonomy" id="856260"/>
    <lineage>
        <taxon>Eukaryota</taxon>
        <taxon>Fungi</taxon>
        <taxon>Dikarya</taxon>
        <taxon>Ascomycota</taxon>
        <taxon>Pezizomycotina</taxon>
        <taxon>Dothideomycetes</taxon>
        <taxon>Dothideomycetes incertae sedis</taxon>
        <taxon>Botryosphaeriales</taxon>
        <taxon>Botryosphaeriaceae</taxon>
        <taxon>Diplodia</taxon>
    </lineage>
</organism>
<feature type="region of interest" description="Disordered" evidence="2">
    <location>
        <begin position="1"/>
        <end position="40"/>
    </location>
</feature>
<feature type="compositionally biased region" description="Low complexity" evidence="2">
    <location>
        <begin position="501"/>
        <end position="520"/>
    </location>
</feature>
<feature type="coiled-coil region" evidence="1">
    <location>
        <begin position="148"/>
        <end position="175"/>
    </location>
</feature>
<feature type="region of interest" description="Disordered" evidence="2">
    <location>
        <begin position="327"/>
        <end position="423"/>
    </location>
</feature>
<accession>A0ABR3THF9</accession>
<evidence type="ECO:0000313" key="4">
    <source>
        <dbReference type="Proteomes" id="UP001521184"/>
    </source>
</evidence>
<dbReference type="Proteomes" id="UP001521184">
    <property type="component" value="Unassembled WGS sequence"/>
</dbReference>
<feature type="region of interest" description="Disordered" evidence="2">
    <location>
        <begin position="57"/>
        <end position="102"/>
    </location>
</feature>
<proteinExistence type="predicted"/>
<gene>
    <name evidence="3" type="ORF">SLS58_008472</name>
</gene>
<reference evidence="3 4" key="1">
    <citation type="journal article" date="2023" name="Plant Dis.">
        <title>First Report of Diplodia intermedia Causing Canker and Dieback Diseases on Apple Trees in Canada.</title>
        <authorList>
            <person name="Ellouze W."/>
            <person name="Ilyukhin E."/>
            <person name="Sulman M."/>
            <person name="Ali S."/>
        </authorList>
    </citation>
    <scope>NUCLEOTIDE SEQUENCE [LARGE SCALE GENOMIC DNA]</scope>
    <source>
        <strain evidence="3 4">M45-28</strain>
    </source>
</reference>
<protein>
    <submittedName>
        <fullName evidence="3">Uncharacterized protein</fullName>
    </submittedName>
</protein>
<feature type="compositionally biased region" description="Low complexity" evidence="2">
    <location>
        <begin position="63"/>
        <end position="73"/>
    </location>
</feature>
<evidence type="ECO:0000313" key="3">
    <source>
        <dbReference type="EMBL" id="KAL1638887.1"/>
    </source>
</evidence>
<keyword evidence="1" id="KW-0175">Coiled coil</keyword>